<dbReference type="SUPFAM" id="SSF74653">
    <property type="entry name" value="TolA/TonB C-terminal domain"/>
    <property type="match status" value="1"/>
</dbReference>
<dbReference type="PANTHER" id="PTHR34978">
    <property type="entry name" value="POSSIBLE SENSOR-TRANSDUCER PROTEIN BLAR"/>
    <property type="match status" value="1"/>
</dbReference>
<organism evidence="8">
    <name type="scientific">Granulicella tundricola (strain ATCC BAA-1859 / DSM 23138 / MP5ACTX9)</name>
    <dbReference type="NCBI Taxonomy" id="1198114"/>
    <lineage>
        <taxon>Bacteria</taxon>
        <taxon>Pseudomonadati</taxon>
        <taxon>Acidobacteriota</taxon>
        <taxon>Terriglobia</taxon>
        <taxon>Terriglobales</taxon>
        <taxon>Acidobacteriaceae</taxon>
        <taxon>Granulicella</taxon>
    </lineage>
</organism>
<dbReference type="Gene3D" id="3.30.1150.10">
    <property type="match status" value="1"/>
</dbReference>
<dbReference type="KEGG" id="acm:AciX9_2974"/>
<feature type="transmembrane region" description="Helical" evidence="5">
    <location>
        <begin position="103"/>
        <end position="123"/>
    </location>
</feature>
<evidence type="ECO:0000256" key="5">
    <source>
        <dbReference type="SAM" id="Phobius"/>
    </source>
</evidence>
<dbReference type="STRING" id="1198114.AciX9_2974"/>
<evidence type="ECO:0000313" key="8">
    <source>
        <dbReference type="Proteomes" id="UP000000343"/>
    </source>
</evidence>
<keyword evidence="8" id="KW-1185">Reference proteome</keyword>
<dbReference type="InterPro" id="IPR052173">
    <property type="entry name" value="Beta-lactam_resp_regulator"/>
</dbReference>
<dbReference type="PaxDb" id="1198114-AciX9_2974"/>
<dbReference type="OrthoDB" id="110340at2"/>
<dbReference type="RefSeq" id="WP_013581311.1">
    <property type="nucleotide sequence ID" value="NC_015064.1"/>
</dbReference>
<dbReference type="HOGENOM" id="CLU_594166_0_0_0"/>
<proteinExistence type="predicted"/>
<dbReference type="GO" id="GO:0055085">
    <property type="term" value="P:transmembrane transport"/>
    <property type="evidence" value="ECO:0007669"/>
    <property type="project" value="InterPro"/>
</dbReference>
<keyword evidence="2 5" id="KW-0812">Transmembrane</keyword>
<sequence length="451" mass="48701">MNSFESFLLGYLLNSLWQLPFLFAAAWLAALALRPFGPTVEHRVWAIALLLQSLLPALSLASFQWLTSLAPWFSQAGPTAPGQVSVTVGPGLAAGNVTLSTSLLTGIAVLYTLAIAFFLIRLIRRAGTVLHLRRTAVPTLLTPEAEAVWQQCCRHFNLITPNAPTVALSLTVLGPVTFGLRRPVVLFPSGMIPSLPLPQLEAVMAHECAHLYRKDFALNLLYEAASLLISFHPILWLTRERLIETREMSCDHLAAQLVGPTPYGQSLLRLASLLITGRSARAPHAIGILDANIFERRIMKLTEKTKPLAGTRRTLILAACTAFALATCGSALALRLNVATPTSTSTLNGKDSNQAGTAKIAGGVMAGNILTKSQPKYPEQAKKDHIQGAVLLHAIIGKDGTIENLTVISGPQELQTSALDAVRQWVYKPYLLNGEPTEVDTTITVNYSLAN</sequence>
<feature type="transmembrane region" description="Helical" evidence="5">
    <location>
        <begin position="15"/>
        <end position="33"/>
    </location>
</feature>
<accession>E8WZM3</accession>
<evidence type="ECO:0000313" key="7">
    <source>
        <dbReference type="EMBL" id="ADW69997.1"/>
    </source>
</evidence>
<dbReference type="GO" id="GO:0016020">
    <property type="term" value="C:membrane"/>
    <property type="evidence" value="ECO:0007669"/>
    <property type="project" value="UniProtKB-SubCell"/>
</dbReference>
<dbReference type="Pfam" id="PF05569">
    <property type="entry name" value="Peptidase_M56"/>
    <property type="match status" value="1"/>
</dbReference>
<dbReference type="eggNOG" id="COG4219">
    <property type="taxonomic scope" value="Bacteria"/>
</dbReference>
<evidence type="ECO:0000256" key="4">
    <source>
        <dbReference type="ARBA" id="ARBA00023136"/>
    </source>
</evidence>
<dbReference type="AlphaFoldDB" id="E8WZM3"/>
<evidence type="ECO:0000256" key="3">
    <source>
        <dbReference type="ARBA" id="ARBA00022989"/>
    </source>
</evidence>
<dbReference type="Proteomes" id="UP000000343">
    <property type="component" value="Chromosome"/>
</dbReference>
<keyword evidence="4 5" id="KW-0472">Membrane</keyword>
<feature type="domain" description="TonB C-terminal" evidence="6">
    <location>
        <begin position="362"/>
        <end position="451"/>
    </location>
</feature>
<dbReference type="InterPro" id="IPR037682">
    <property type="entry name" value="TonB_C"/>
</dbReference>
<dbReference type="eggNOG" id="COG0810">
    <property type="taxonomic scope" value="Bacteria"/>
</dbReference>
<comment type="subcellular location">
    <subcellularLocation>
        <location evidence="1">Membrane</location>
        <topology evidence="1">Single-pass membrane protein</topology>
    </subcellularLocation>
</comment>
<dbReference type="PROSITE" id="PS52015">
    <property type="entry name" value="TONB_CTD"/>
    <property type="match status" value="1"/>
</dbReference>
<gene>
    <name evidence="7" type="ordered locus">AciX9_2974</name>
</gene>
<dbReference type="NCBIfam" id="TIGR01352">
    <property type="entry name" value="tonB_Cterm"/>
    <property type="match status" value="1"/>
</dbReference>
<name>E8WZM3_GRATM</name>
<reference evidence="8" key="1">
    <citation type="submission" date="2011-01" db="EMBL/GenBank/DDBJ databases">
        <title>Complete sequence of chromosome of Acidobacterium sp. MP5ACTX9.</title>
        <authorList>
            <consortium name="US DOE Joint Genome Institute"/>
            <person name="Lucas S."/>
            <person name="Copeland A."/>
            <person name="Lapidus A."/>
            <person name="Cheng J.-F."/>
            <person name="Goodwin L."/>
            <person name="Pitluck S."/>
            <person name="Teshima H."/>
            <person name="Detter J.C."/>
            <person name="Han C."/>
            <person name="Tapia R."/>
            <person name="Land M."/>
            <person name="Hauser L."/>
            <person name="Kyrpides N."/>
            <person name="Ivanova N."/>
            <person name="Ovchinnikova G."/>
            <person name="Pagani I."/>
            <person name="Rawat S.R."/>
            <person name="Mannisto M."/>
            <person name="Haggblom M.M."/>
            <person name="Woyke T."/>
        </authorList>
    </citation>
    <scope>NUCLEOTIDE SEQUENCE [LARGE SCALE GENOMIC DNA]</scope>
    <source>
        <strain evidence="8">MP5ACTX9</strain>
    </source>
</reference>
<feature type="transmembrane region" description="Helical" evidence="5">
    <location>
        <begin position="45"/>
        <end position="66"/>
    </location>
</feature>
<evidence type="ECO:0000256" key="1">
    <source>
        <dbReference type="ARBA" id="ARBA00004167"/>
    </source>
</evidence>
<protein>
    <submittedName>
        <fullName evidence="7">TonB family protein</fullName>
    </submittedName>
</protein>
<dbReference type="PANTHER" id="PTHR34978:SF3">
    <property type="entry name" value="SLR0241 PROTEIN"/>
    <property type="match status" value="1"/>
</dbReference>
<evidence type="ECO:0000259" key="6">
    <source>
        <dbReference type="PROSITE" id="PS52015"/>
    </source>
</evidence>
<dbReference type="Pfam" id="PF03544">
    <property type="entry name" value="TonB_C"/>
    <property type="match status" value="1"/>
</dbReference>
<dbReference type="Gene3D" id="3.30.2010.10">
    <property type="entry name" value="Metalloproteases ('zincins'), catalytic domain"/>
    <property type="match status" value="1"/>
</dbReference>
<dbReference type="EMBL" id="CP002480">
    <property type="protein sequence ID" value="ADW69997.1"/>
    <property type="molecule type" value="Genomic_DNA"/>
</dbReference>
<dbReference type="CDD" id="cd07341">
    <property type="entry name" value="M56_BlaR1_MecR1_like"/>
    <property type="match status" value="1"/>
</dbReference>
<evidence type="ECO:0000256" key="2">
    <source>
        <dbReference type="ARBA" id="ARBA00022692"/>
    </source>
</evidence>
<dbReference type="InterPro" id="IPR006260">
    <property type="entry name" value="TonB/TolA_C"/>
</dbReference>
<dbReference type="InterPro" id="IPR008756">
    <property type="entry name" value="Peptidase_M56"/>
</dbReference>
<keyword evidence="3 5" id="KW-1133">Transmembrane helix</keyword>